<dbReference type="KEGG" id="mgin:FRZ54_22645"/>
<dbReference type="InterPro" id="IPR011519">
    <property type="entry name" value="UnbV_ASPIC"/>
</dbReference>
<dbReference type="AlphaFoldDB" id="A0A5B8V262"/>
<dbReference type="PANTHER" id="PTHR16026:SF0">
    <property type="entry name" value="CARTILAGE ACIDIC PROTEIN 1"/>
    <property type="match status" value="1"/>
</dbReference>
<dbReference type="OrthoDB" id="974255at2"/>
<name>A0A5B8V262_9SPHI</name>
<dbReference type="Pfam" id="PF07593">
    <property type="entry name" value="UnbV_ASPIC"/>
    <property type="match status" value="1"/>
</dbReference>
<keyword evidence="1" id="KW-0732">Signal</keyword>
<dbReference type="SUPFAM" id="SSF69318">
    <property type="entry name" value="Integrin alpha N-terminal domain"/>
    <property type="match status" value="2"/>
</dbReference>
<organism evidence="3 4">
    <name type="scientific">Mucilaginibacter ginsenosidivorans</name>
    <dbReference type="NCBI Taxonomy" id="398053"/>
    <lineage>
        <taxon>Bacteria</taxon>
        <taxon>Pseudomonadati</taxon>
        <taxon>Bacteroidota</taxon>
        <taxon>Sphingobacteriia</taxon>
        <taxon>Sphingobacteriales</taxon>
        <taxon>Sphingobacteriaceae</taxon>
        <taxon>Mucilaginibacter</taxon>
    </lineage>
</organism>
<dbReference type="InterPro" id="IPR028994">
    <property type="entry name" value="Integrin_alpha_N"/>
</dbReference>
<gene>
    <name evidence="3" type="ORF">FRZ54_22645</name>
</gene>
<evidence type="ECO:0000313" key="4">
    <source>
        <dbReference type="Proteomes" id="UP000321479"/>
    </source>
</evidence>
<sequence length="1114" mass="122474">MKRILTTMGFVNNNRRGRHISLLCLLLSVMSAGLFSCGRKKGAVPALFELLDSTKTGVTFNNKLTDDDYPGILNYLYFYNGGGVAVGDINNDGLPDLFFTSNKKGGNKLYLNKGNYRFEDVTGKAGVAGDADWCTGVTMADVNNDGYLDIYVCAVAGKLQFKGHNMLYINNHDGTFTERSAEYGLDFSGYSTQAVFFDYNHDGKLDCYLLNQSNHSVDTYGDTSLRRKVNNLAGSKLYLNDNGHFKDVTERAGIYSSALGYGLGVAVGDVNNDGWEDIYVGNDFHENDYYYINNHDGTFTESGAKHFNHYSRFSMGDDMADFNNDGQLDIVTADMLPGDEKVLKSYMGDESYDQYKYKITSGGFQYQYSRNCLQKNLGNGEAFCEVGLMDGVYATDWSWSPLLADFDNDGIKDIFVANGIKRRPTDMDYISFISSLSVQGMLMSGHGLDATAVSKMPDGESHSYIFKGTKSEKFIDESAAWGIKDAMLSNGAVYADLNNDGHLDLVTNNLNHAACIYKNIATNSHYLELKFTGNPDNDFGIGVKAYVFCGKQMQYEQLMLTRGFQSSVEPKLHFGLGGNKSIDSLLIVWPNQSYQVIKNVKADQLLKIGEKNAGGQFNYSKFFPSPSPALRDVTTEMRVNWSHHEDDFVDFNQQPLIPHMLSREGPRVAVADVNHDGLDDFYVCGGKDQPGALFIQKPGGGFAESAQPDLVKDAASEDVDAVFVDVNKDGNPDLYVASGGSELRDGAPALADRLYLNDGKGHFKRSDNIPSMLFNKAAVAVADVDHDGYPDIFVAGASAGFGFGKMPDSYLLMNDKTGHFKPVEIPEELKQAGMIRSAAFADLDNDGWPDLVVAGEWMPVKVFMNKNGHFVLQHNAGMDNLSGWWQKVQLADIDGDGKIDIIAGNYGMNSKLKPTAPDPIKLYLADIDKNGTIDPLMTYSIGQQEYTFLGKGDIEKQVPIIKKKFLYYHDFAGKTVGEVFGDSLKGVKPLMVNSFESGVFYNKGNGNFAFKAFPASAQCSPLFGFASLTGNKKGLLAGGNFGGVVPYEGRYDADYGDVMLLDKNKSFAGLSPVSSGFLLRGEVRDIKPVKIASGRVYVVAFNNKPLRFFKQINN</sequence>
<dbReference type="PANTHER" id="PTHR16026">
    <property type="entry name" value="CARTILAGE ACIDIC PROTEIN 1"/>
    <property type="match status" value="1"/>
</dbReference>
<dbReference type="RefSeq" id="WP_147034080.1">
    <property type="nucleotide sequence ID" value="NZ_CP042436.1"/>
</dbReference>
<dbReference type="InterPro" id="IPR013517">
    <property type="entry name" value="FG-GAP"/>
</dbReference>
<reference evidence="3 4" key="1">
    <citation type="journal article" date="2017" name="Curr. Microbiol.">
        <title>Mucilaginibacter ginsenosidivorans sp. nov., Isolated from Soil of Ginseng Field.</title>
        <authorList>
            <person name="Kim M.M."/>
            <person name="Siddiqi M.Z."/>
            <person name="Im W.T."/>
        </authorList>
    </citation>
    <scope>NUCLEOTIDE SEQUENCE [LARGE SCALE GENOMIC DNA]</scope>
    <source>
        <strain evidence="3 4">Gsoil 3017</strain>
    </source>
</reference>
<dbReference type="Proteomes" id="UP000321479">
    <property type="component" value="Chromosome"/>
</dbReference>
<keyword evidence="4" id="KW-1185">Reference proteome</keyword>
<protein>
    <submittedName>
        <fullName evidence="3">RNA-binding protein</fullName>
    </submittedName>
</protein>
<proteinExistence type="predicted"/>
<dbReference type="Gene3D" id="2.130.10.130">
    <property type="entry name" value="Integrin alpha, N-terminal"/>
    <property type="match status" value="4"/>
</dbReference>
<dbReference type="InterPro" id="IPR027039">
    <property type="entry name" value="Crtac1"/>
</dbReference>
<accession>A0A5B8V262</accession>
<dbReference type="Pfam" id="PF13517">
    <property type="entry name" value="FG-GAP_3"/>
    <property type="match status" value="5"/>
</dbReference>
<evidence type="ECO:0000313" key="3">
    <source>
        <dbReference type="EMBL" id="QEC65249.1"/>
    </source>
</evidence>
<evidence type="ECO:0000259" key="2">
    <source>
        <dbReference type="Pfam" id="PF07593"/>
    </source>
</evidence>
<feature type="domain" description="ASPIC/UnbV" evidence="2">
    <location>
        <begin position="540"/>
        <end position="606"/>
    </location>
</feature>
<evidence type="ECO:0000256" key="1">
    <source>
        <dbReference type="ARBA" id="ARBA00022729"/>
    </source>
</evidence>
<dbReference type="EMBL" id="CP042436">
    <property type="protein sequence ID" value="QEC65249.1"/>
    <property type="molecule type" value="Genomic_DNA"/>
</dbReference>